<reference evidence="3" key="1">
    <citation type="journal article" date="2017" name="Environ. Microbiol. Rep.">
        <title>Genetic Diversity of Marine Anaerobic Ammonium-Oxidizing Bacteria as Revealed by Genomic and Proteomic Analyses of 'Candidatus Scalindua japonica'.</title>
        <authorList>
            <person name="Oshiki M."/>
            <person name="Mizuto K."/>
            <person name="Kimura Z."/>
            <person name="Kindaichi T."/>
            <person name="Satoh H."/>
            <person name="Okabe S."/>
        </authorList>
    </citation>
    <scope>NUCLEOTIDE SEQUENCE [LARGE SCALE GENOMIC DNA]</scope>
    <source>
        <strain evidence="3">husup-a2</strain>
    </source>
</reference>
<evidence type="ECO:0000313" key="3">
    <source>
        <dbReference type="Proteomes" id="UP000218542"/>
    </source>
</evidence>
<protein>
    <submittedName>
        <fullName evidence="2">Cell division septal protein</fullName>
    </submittedName>
</protein>
<keyword evidence="2" id="KW-0132">Cell division</keyword>
<feature type="transmembrane region" description="Helical" evidence="1">
    <location>
        <begin position="33"/>
        <end position="55"/>
    </location>
</feature>
<name>A0A286U1V2_9BACT</name>
<evidence type="ECO:0000256" key="1">
    <source>
        <dbReference type="SAM" id="Phobius"/>
    </source>
</evidence>
<comment type="caution">
    <text evidence="2">The sequence shown here is derived from an EMBL/GenBank/DDBJ whole genome shotgun (WGS) entry which is preliminary data.</text>
</comment>
<organism evidence="2 3">
    <name type="scientific">Candidatus Scalindua japonica</name>
    <dbReference type="NCBI Taxonomy" id="1284222"/>
    <lineage>
        <taxon>Bacteria</taxon>
        <taxon>Pseudomonadati</taxon>
        <taxon>Planctomycetota</taxon>
        <taxon>Candidatus Brocadiia</taxon>
        <taxon>Candidatus Brocadiales</taxon>
        <taxon>Candidatus Scalinduaceae</taxon>
        <taxon>Candidatus Scalindua</taxon>
    </lineage>
</organism>
<dbReference type="GO" id="GO:0051301">
    <property type="term" value="P:cell division"/>
    <property type="evidence" value="ECO:0007669"/>
    <property type="project" value="UniProtKB-KW"/>
</dbReference>
<dbReference type="Proteomes" id="UP000218542">
    <property type="component" value="Unassembled WGS sequence"/>
</dbReference>
<dbReference type="RefSeq" id="WP_096895471.1">
    <property type="nucleotide sequence ID" value="NZ_BAOS01000028.1"/>
</dbReference>
<keyword evidence="3" id="KW-1185">Reference proteome</keyword>
<proteinExistence type="predicted"/>
<keyword evidence="2" id="KW-0131">Cell cycle</keyword>
<dbReference type="AlphaFoldDB" id="A0A286U1V2"/>
<evidence type="ECO:0000313" key="2">
    <source>
        <dbReference type="EMBL" id="GAX62097.1"/>
    </source>
</evidence>
<gene>
    <name evidence="2" type="ORF">SCALIN_C28_0299</name>
</gene>
<keyword evidence="1" id="KW-0812">Transmembrane</keyword>
<keyword evidence="1" id="KW-0472">Membrane</keyword>
<dbReference type="EMBL" id="BAOS01000028">
    <property type="protein sequence ID" value="GAX62097.1"/>
    <property type="molecule type" value="Genomic_DNA"/>
</dbReference>
<accession>A0A286U1V2</accession>
<sequence>MKKIFKSQYDKVIDKIRANIVMVKPRFERIRKVFISLSLKSVLAIIVVLSVIWLGKFVWKRMTYQDIFLVSPSTFSFETPDWVTEEFVYEISHVRGLKSKYNIFKKGLTKEIAKVYESSPLISRVNYVERELPDRLNVKFELRRPVAIVKRKRKKYLLDKDCVRLPEKYYKYPEDGNDPVYIICRKSVKVPDYGEKWKDRSIEDGIDLLNYLKQNKIDKLLKIAAIDVSKVGGRRKDGKISVELWTKDGAKIKWGFSASSGQVNELSNYEKLQNLLSVAMEEGAGLENMEYVDVRWKTPLAKRLSVR</sequence>
<keyword evidence="1" id="KW-1133">Transmembrane helix</keyword>
<dbReference type="OrthoDB" id="287558at2"/>